<dbReference type="InterPro" id="IPR036977">
    <property type="entry name" value="DNA_primase_Znf_CHC2"/>
</dbReference>
<dbReference type="GO" id="GO:0003677">
    <property type="term" value="F:DNA binding"/>
    <property type="evidence" value="ECO:0007669"/>
    <property type="project" value="InterPro"/>
</dbReference>
<dbReference type="PATRIC" id="fig|821.40.peg.2201"/>
<gene>
    <name evidence="2" type="ORF">BvMPK_1842</name>
</gene>
<reference evidence="3" key="1">
    <citation type="submission" date="2015-10" db="EMBL/GenBank/DDBJ databases">
        <title>Extensive mobilome-driven genome diversification in gut-associated Bacteroides vulgatus mpk.</title>
        <authorList>
            <person name="Beier S."/>
            <person name="Lange A."/>
            <person name="Huson D.H."/>
            <person name="Frick J.-S."/>
            <person name="Autenrieth I.B."/>
        </authorList>
    </citation>
    <scope>NUCLEOTIDE SEQUENCE [LARGE SCALE GENOMIC DNA]</scope>
    <source>
        <strain evidence="3">mpk</strain>
    </source>
</reference>
<accession>A0A0P0LPG4</accession>
<dbReference type="SUPFAM" id="SSF56731">
    <property type="entry name" value="DNA primase core"/>
    <property type="match status" value="1"/>
</dbReference>
<dbReference type="GO" id="GO:0006260">
    <property type="term" value="P:DNA replication"/>
    <property type="evidence" value="ECO:0007669"/>
    <property type="project" value="InterPro"/>
</dbReference>
<dbReference type="AlphaFoldDB" id="A0A0P0LPG4"/>
<dbReference type="InterPro" id="IPR034154">
    <property type="entry name" value="TOPRIM_DnaG/twinkle"/>
</dbReference>
<dbReference type="Pfam" id="PF01807">
    <property type="entry name" value="Zn_ribbon_DnaG"/>
    <property type="match status" value="1"/>
</dbReference>
<protein>
    <submittedName>
        <fullName evidence="2">Conjugative transposon protein TraP</fullName>
    </submittedName>
</protein>
<evidence type="ECO:0000259" key="1">
    <source>
        <dbReference type="Pfam" id="PF01807"/>
    </source>
</evidence>
<reference evidence="2 3" key="2">
    <citation type="journal article" date="2016" name="Genome Biol. Evol.">
        <title>Extensive mobilome-driven genome diversification in mouse gut-associated Bacteroides vulgatus mpk.</title>
        <authorList>
            <person name="Lange A."/>
            <person name="Beier S."/>
            <person name="Steimle A."/>
            <person name="Autenrieth I.B."/>
            <person name="Huson D.H."/>
            <person name="Frick J.S."/>
        </authorList>
    </citation>
    <scope>NUCLEOTIDE SEQUENCE [LARGE SCALE GENOMIC DNA]</scope>
    <source>
        <strain evidence="3">mpk</strain>
    </source>
</reference>
<evidence type="ECO:0000313" key="2">
    <source>
        <dbReference type="EMBL" id="ALK84444.1"/>
    </source>
</evidence>
<dbReference type="Gene3D" id="3.40.1360.10">
    <property type="match status" value="1"/>
</dbReference>
<dbReference type="InterPro" id="IPR002694">
    <property type="entry name" value="Znf_CHC2"/>
</dbReference>
<evidence type="ECO:0000313" key="3">
    <source>
        <dbReference type="Proteomes" id="UP000061587"/>
    </source>
</evidence>
<sequence>MYEPMETEIDRMKRIPIEEFLARLGHSPVQRRTNALWYKAPYREERTASFKVNMERNLWYDYGLGKGGNIFALAGEFIHCDDFLSQVRYVAEVAGMPLPEKKVYHPCEVRRPVEPSFENVELMSLQNRALLCYMQERGISSGVAIGGCREIHYTTHGKRYFAVAFGNGGGGYEIRNRFFKGCLPPKDVTLLAYGSASCNLYEGFMDYLSARVLGIGNGEDHLVLNSVSNLTKAYRHLDGYGKLQCHFDNDEAGRRTLEALRTRYGGKVTDCSGLYGGCKDLNDYLQKTLAERQAWRENEKKGKNNGIKL</sequence>
<dbReference type="EMBL" id="CP013020">
    <property type="protein sequence ID" value="ALK84444.1"/>
    <property type="molecule type" value="Genomic_DNA"/>
</dbReference>
<feature type="domain" description="Zinc finger CHC2-type" evidence="1">
    <location>
        <begin position="29"/>
        <end position="100"/>
    </location>
</feature>
<dbReference type="Gene3D" id="3.90.580.10">
    <property type="entry name" value="Zinc finger, CHC2-type domain"/>
    <property type="match status" value="1"/>
</dbReference>
<dbReference type="GO" id="GO:0003899">
    <property type="term" value="F:DNA-directed RNA polymerase activity"/>
    <property type="evidence" value="ECO:0007669"/>
    <property type="project" value="InterPro"/>
</dbReference>
<name>A0A0P0LPG4_PHOVU</name>
<dbReference type="Proteomes" id="UP000061587">
    <property type="component" value="Chromosome"/>
</dbReference>
<dbReference type="Pfam" id="PF13155">
    <property type="entry name" value="Toprim_2"/>
    <property type="match status" value="1"/>
</dbReference>
<dbReference type="SUPFAM" id="SSF57783">
    <property type="entry name" value="Zinc beta-ribbon"/>
    <property type="match status" value="1"/>
</dbReference>
<organism evidence="2 3">
    <name type="scientific">Phocaeicola vulgatus</name>
    <name type="common">Bacteroides vulgatus</name>
    <dbReference type="NCBI Taxonomy" id="821"/>
    <lineage>
        <taxon>Bacteria</taxon>
        <taxon>Pseudomonadati</taxon>
        <taxon>Bacteroidota</taxon>
        <taxon>Bacteroidia</taxon>
        <taxon>Bacteroidales</taxon>
        <taxon>Bacteroidaceae</taxon>
        <taxon>Phocaeicola</taxon>
    </lineage>
</organism>
<dbReference type="GO" id="GO:0008270">
    <property type="term" value="F:zinc ion binding"/>
    <property type="evidence" value="ECO:0007669"/>
    <property type="project" value="InterPro"/>
</dbReference>
<proteinExistence type="predicted"/>
<dbReference type="CDD" id="cd01029">
    <property type="entry name" value="TOPRIM_primases"/>
    <property type="match status" value="1"/>
</dbReference>